<dbReference type="Proteomes" id="UP000176389">
    <property type="component" value="Unassembled WGS sequence"/>
</dbReference>
<dbReference type="PRINTS" id="PR01713">
    <property type="entry name" value="NUCEPIMERASE"/>
</dbReference>
<organism evidence="4 5">
    <name type="scientific">Candidatus Woykebacteria bacterium RBG_16_43_9</name>
    <dbReference type="NCBI Taxonomy" id="1802596"/>
    <lineage>
        <taxon>Bacteria</taxon>
        <taxon>Candidatus Woykeibacteriota</taxon>
    </lineage>
</organism>
<dbReference type="InterPro" id="IPR016040">
    <property type="entry name" value="NAD(P)-bd_dom"/>
</dbReference>
<dbReference type="Gene3D" id="3.40.50.720">
    <property type="entry name" value="NAD(P)-binding Rossmann-like Domain"/>
    <property type="match status" value="1"/>
</dbReference>
<sequence>DKEKLTKSLKDVDAVIHLAAFIIVPESVEKPDIYWKNNVVGTKILLEAMRKERVKQIVFSSSATVYGDPDKLPLTEKSPIKKAANPYGQTKIEMEKLIKEAHEKNGLTAVILRYFNPYGPNELHDPETHAIPNFVKSALNHQPIPLYWKGEQTRDFIYVEDLASAHVDTLHLGGFHTFNVGTGEGTKVIGIVEKIFRIVGHKVPIKDLGERTGDVPANYASTRKIESELGWRAETSLDEGLEKTVQFFKTIK</sequence>
<evidence type="ECO:0000313" key="5">
    <source>
        <dbReference type="Proteomes" id="UP000176389"/>
    </source>
</evidence>
<dbReference type="STRING" id="1802596.A2Z11_00120"/>
<comment type="caution">
    <text evidence="4">The sequence shown here is derived from an EMBL/GenBank/DDBJ whole genome shotgun (WGS) entry which is preliminary data.</text>
</comment>
<dbReference type="EMBL" id="MHCS01000053">
    <property type="protein sequence ID" value="OGY25175.1"/>
    <property type="molecule type" value="Genomic_DNA"/>
</dbReference>
<accession>A0A1G1WBX3</accession>
<comment type="similarity">
    <text evidence="1">Belongs to the NAD(P)-dependent epimerase/dehydratase family.</text>
</comment>
<proteinExistence type="inferred from homology"/>
<dbReference type="PANTHER" id="PTHR43725">
    <property type="entry name" value="UDP-GLUCOSE 4-EPIMERASE"/>
    <property type="match status" value="1"/>
</dbReference>
<dbReference type="Pfam" id="PF16363">
    <property type="entry name" value="GDP_Man_Dehyd"/>
    <property type="match status" value="1"/>
</dbReference>
<dbReference type="SUPFAM" id="SSF51735">
    <property type="entry name" value="NAD(P)-binding Rossmann-fold domains"/>
    <property type="match status" value="1"/>
</dbReference>
<dbReference type="AlphaFoldDB" id="A0A1G1WBX3"/>
<dbReference type="Gene3D" id="3.90.25.10">
    <property type="entry name" value="UDP-galactose 4-epimerase, domain 1"/>
    <property type="match status" value="1"/>
</dbReference>
<dbReference type="InterPro" id="IPR036291">
    <property type="entry name" value="NAD(P)-bd_dom_sf"/>
</dbReference>
<evidence type="ECO:0000256" key="1">
    <source>
        <dbReference type="ARBA" id="ARBA00007637"/>
    </source>
</evidence>
<reference evidence="4 5" key="1">
    <citation type="journal article" date="2016" name="Nat. Commun.">
        <title>Thousands of microbial genomes shed light on interconnected biogeochemical processes in an aquifer system.</title>
        <authorList>
            <person name="Anantharaman K."/>
            <person name="Brown C.T."/>
            <person name="Hug L.A."/>
            <person name="Sharon I."/>
            <person name="Castelle C.J."/>
            <person name="Probst A.J."/>
            <person name="Thomas B.C."/>
            <person name="Singh A."/>
            <person name="Wilkins M.J."/>
            <person name="Karaoz U."/>
            <person name="Brodie E.L."/>
            <person name="Williams K.H."/>
            <person name="Hubbard S.S."/>
            <person name="Banfield J.F."/>
        </authorList>
    </citation>
    <scope>NUCLEOTIDE SEQUENCE [LARGE SCALE GENOMIC DNA]</scope>
</reference>
<feature type="domain" description="NAD(P)-binding" evidence="3">
    <location>
        <begin position="1"/>
        <end position="244"/>
    </location>
</feature>
<name>A0A1G1WBX3_9BACT</name>
<evidence type="ECO:0000259" key="3">
    <source>
        <dbReference type="Pfam" id="PF16363"/>
    </source>
</evidence>
<gene>
    <name evidence="4" type="ORF">A2Z11_00120</name>
</gene>
<evidence type="ECO:0000256" key="2">
    <source>
        <dbReference type="ARBA" id="ARBA00018569"/>
    </source>
</evidence>
<evidence type="ECO:0000313" key="4">
    <source>
        <dbReference type="EMBL" id="OGY25175.1"/>
    </source>
</evidence>
<feature type="non-terminal residue" evidence="4">
    <location>
        <position position="1"/>
    </location>
</feature>
<protein>
    <recommendedName>
        <fullName evidence="2">UDP-glucose 4-epimerase</fullName>
    </recommendedName>
</protein>